<name>A0A9E9C8M1_9CYAN</name>
<evidence type="ECO:0000313" key="3">
    <source>
        <dbReference type="Proteomes" id="UP001163152"/>
    </source>
</evidence>
<sequence length="252" mass="28123">MVNWIGSSFHCRIALAQRSSQVVKLLLLLPLVASCAQIQSIFQWSNVELQMQVEPTSTPGTYSVSGRANLPENTQISVAAVRYLEPDNRSRLLNANPTYSILAYQPAEVRQGQWQTNLNLWQVDADGNYQESWQIEQDKLGLSLAPNETVLFLATLTPIDDLSGLEAELAKRGVRFPQGSILSTAEGFRYAQVQAALTVELPTGQTTPNPEDDNFGWGDRYLIPQEPQNPTNLEFPAERLTDAPPRQEELLR</sequence>
<feature type="compositionally biased region" description="Basic and acidic residues" evidence="1">
    <location>
        <begin position="236"/>
        <end position="252"/>
    </location>
</feature>
<feature type="region of interest" description="Disordered" evidence="1">
    <location>
        <begin position="202"/>
        <end position="252"/>
    </location>
</feature>
<keyword evidence="3" id="KW-1185">Reference proteome</keyword>
<dbReference type="Proteomes" id="UP001163152">
    <property type="component" value="Chromosome"/>
</dbReference>
<reference evidence="2" key="1">
    <citation type="submission" date="2022-12" db="EMBL/GenBank/DDBJ databases">
        <title>Polyphasic identification of a Novel Hot-Spring Cyanobacterium Ocullathermofonsia sinensis gen nov. sp. nov. and Genomic Insights on its Adaptations to the Thermal Habitat.</title>
        <authorList>
            <person name="Daroch M."/>
            <person name="Tang J."/>
            <person name="Jiang Y."/>
        </authorList>
    </citation>
    <scope>NUCLEOTIDE SEQUENCE</scope>
    <source>
        <strain evidence="2">PKUAC-SCTA174</strain>
    </source>
</reference>
<gene>
    <name evidence="2" type="ORF">OXH18_00225</name>
</gene>
<dbReference type="KEGG" id="tsin:OXH18_00225"/>
<proteinExistence type="predicted"/>
<evidence type="ECO:0000313" key="2">
    <source>
        <dbReference type="EMBL" id="WAL60453.1"/>
    </source>
</evidence>
<evidence type="ECO:0000256" key="1">
    <source>
        <dbReference type="SAM" id="MobiDB-lite"/>
    </source>
</evidence>
<dbReference type="EMBL" id="CP113797">
    <property type="protein sequence ID" value="WAL60453.1"/>
    <property type="molecule type" value="Genomic_DNA"/>
</dbReference>
<dbReference type="RefSeq" id="WP_268610358.1">
    <property type="nucleotide sequence ID" value="NZ_CP113797.1"/>
</dbReference>
<organism evidence="2 3">
    <name type="scientific">Thermocoleostomius sinensis A174</name>
    <dbReference type="NCBI Taxonomy" id="2016057"/>
    <lineage>
        <taxon>Bacteria</taxon>
        <taxon>Bacillati</taxon>
        <taxon>Cyanobacteriota</taxon>
        <taxon>Cyanophyceae</taxon>
        <taxon>Oculatellales</taxon>
        <taxon>Oculatellaceae</taxon>
        <taxon>Thermocoleostomius</taxon>
    </lineage>
</organism>
<accession>A0A9E9C8M1</accession>
<dbReference type="AlphaFoldDB" id="A0A9E9C8M1"/>
<protein>
    <submittedName>
        <fullName evidence="2">Uncharacterized protein</fullName>
    </submittedName>
</protein>